<dbReference type="PANTHER" id="PTHR39515">
    <property type="entry name" value="CONSERVED PROTEIN"/>
    <property type="match status" value="1"/>
</dbReference>
<organism evidence="2 3">
    <name type="scientific">Microcella alkalica</name>
    <dbReference type="NCBI Taxonomy" id="355930"/>
    <lineage>
        <taxon>Bacteria</taxon>
        <taxon>Bacillati</taxon>
        <taxon>Actinomycetota</taxon>
        <taxon>Actinomycetes</taxon>
        <taxon>Micrococcales</taxon>
        <taxon>Microbacteriaceae</taxon>
        <taxon>Microcella</taxon>
    </lineage>
</organism>
<sequence length="140" mass="15643">MTTASDPDEELRVLIQKVARRIRAERGGEGITDTQLGVLWQLETHGRTSPGVLAERERVSPPSMNRSINALEAAGLVRREPSETDARQVWVSLTPAGDDLIAETRRLRTAWFHRQLDALEPDERAALEAVRPVLRKLADS</sequence>
<feature type="domain" description="HTH marR-type" evidence="1">
    <location>
        <begin position="8"/>
        <end position="139"/>
    </location>
</feature>
<name>A0A839EEL6_9MICO</name>
<protein>
    <submittedName>
        <fullName evidence="2">DNA-binding MarR family transcriptional regulator</fullName>
    </submittedName>
</protein>
<dbReference type="AlphaFoldDB" id="A0A839EEL6"/>
<dbReference type="SUPFAM" id="SSF46785">
    <property type="entry name" value="Winged helix' DNA-binding domain"/>
    <property type="match status" value="1"/>
</dbReference>
<evidence type="ECO:0000313" key="2">
    <source>
        <dbReference type="EMBL" id="MBA8848674.1"/>
    </source>
</evidence>
<dbReference type="InterPro" id="IPR000835">
    <property type="entry name" value="HTH_MarR-typ"/>
</dbReference>
<dbReference type="InterPro" id="IPR036390">
    <property type="entry name" value="WH_DNA-bd_sf"/>
</dbReference>
<accession>A0A839EEL6</accession>
<dbReference type="InterPro" id="IPR036388">
    <property type="entry name" value="WH-like_DNA-bd_sf"/>
</dbReference>
<dbReference type="Proteomes" id="UP000585905">
    <property type="component" value="Unassembled WGS sequence"/>
</dbReference>
<gene>
    <name evidence="2" type="ORF">FHX53_002284</name>
</gene>
<dbReference type="InterPro" id="IPR052526">
    <property type="entry name" value="HTH-type_Bedaq_tolerance"/>
</dbReference>
<dbReference type="SMART" id="SM00347">
    <property type="entry name" value="HTH_MARR"/>
    <property type="match status" value="1"/>
</dbReference>
<dbReference type="Gene3D" id="1.10.10.10">
    <property type="entry name" value="Winged helix-like DNA-binding domain superfamily/Winged helix DNA-binding domain"/>
    <property type="match status" value="1"/>
</dbReference>
<comment type="caution">
    <text evidence="2">The sequence shown here is derived from an EMBL/GenBank/DDBJ whole genome shotgun (WGS) entry which is preliminary data.</text>
</comment>
<dbReference type="PROSITE" id="PS50995">
    <property type="entry name" value="HTH_MARR_2"/>
    <property type="match status" value="1"/>
</dbReference>
<evidence type="ECO:0000313" key="3">
    <source>
        <dbReference type="Proteomes" id="UP000585905"/>
    </source>
</evidence>
<keyword evidence="2" id="KW-0238">DNA-binding</keyword>
<dbReference type="GO" id="GO:0003700">
    <property type="term" value="F:DNA-binding transcription factor activity"/>
    <property type="evidence" value="ECO:0007669"/>
    <property type="project" value="InterPro"/>
</dbReference>
<dbReference type="PANTHER" id="PTHR39515:SF2">
    <property type="entry name" value="HTH-TYPE TRANSCRIPTIONAL REGULATOR RV0880"/>
    <property type="match status" value="1"/>
</dbReference>
<dbReference type="RefSeq" id="WP_246335670.1">
    <property type="nucleotide sequence ID" value="NZ_BAAAOV010000012.1"/>
</dbReference>
<reference evidence="2 3" key="1">
    <citation type="submission" date="2020-07" db="EMBL/GenBank/DDBJ databases">
        <title>Sequencing the genomes of 1000 actinobacteria strains.</title>
        <authorList>
            <person name="Klenk H.-P."/>
        </authorList>
    </citation>
    <scope>NUCLEOTIDE SEQUENCE [LARGE SCALE GENOMIC DNA]</scope>
    <source>
        <strain evidence="2 3">DSM 19663</strain>
    </source>
</reference>
<dbReference type="GO" id="GO:0003677">
    <property type="term" value="F:DNA binding"/>
    <property type="evidence" value="ECO:0007669"/>
    <property type="project" value="UniProtKB-KW"/>
</dbReference>
<evidence type="ECO:0000259" key="1">
    <source>
        <dbReference type="PROSITE" id="PS50995"/>
    </source>
</evidence>
<keyword evidence="3" id="KW-1185">Reference proteome</keyword>
<dbReference type="Pfam" id="PF12802">
    <property type="entry name" value="MarR_2"/>
    <property type="match status" value="1"/>
</dbReference>
<dbReference type="EMBL" id="JACGWX010000006">
    <property type="protein sequence ID" value="MBA8848674.1"/>
    <property type="molecule type" value="Genomic_DNA"/>
</dbReference>
<proteinExistence type="predicted"/>